<evidence type="ECO:0000259" key="7">
    <source>
        <dbReference type="Pfam" id="PF20239"/>
    </source>
</evidence>
<feature type="domain" description="RNA polymerase sigma-70 region 2" evidence="5">
    <location>
        <begin position="55"/>
        <end position="115"/>
    </location>
</feature>
<feature type="domain" description="RNA polymerase sigma factor 70 region 4 type 2" evidence="6">
    <location>
        <begin position="151"/>
        <end position="202"/>
    </location>
</feature>
<protein>
    <submittedName>
        <fullName evidence="8">Sigma-70 family RNA polymerase sigma factor</fullName>
    </submittedName>
</protein>
<dbReference type="SUPFAM" id="SSF88659">
    <property type="entry name" value="Sigma3 and sigma4 domains of RNA polymerase sigma factors"/>
    <property type="match status" value="1"/>
</dbReference>
<keyword evidence="3" id="KW-0731">Sigma factor</keyword>
<accession>A0A4R5DHD7</accession>
<dbReference type="Pfam" id="PF04542">
    <property type="entry name" value="Sigma70_r2"/>
    <property type="match status" value="1"/>
</dbReference>
<proteinExistence type="inferred from homology"/>
<dbReference type="Proteomes" id="UP000294739">
    <property type="component" value="Unassembled WGS sequence"/>
</dbReference>
<evidence type="ECO:0000256" key="3">
    <source>
        <dbReference type="ARBA" id="ARBA00023082"/>
    </source>
</evidence>
<dbReference type="InterPro" id="IPR014284">
    <property type="entry name" value="RNA_pol_sigma-70_dom"/>
</dbReference>
<organism evidence="8 9">
    <name type="scientific">Jiangella asiatica</name>
    <dbReference type="NCBI Taxonomy" id="2530372"/>
    <lineage>
        <taxon>Bacteria</taxon>
        <taxon>Bacillati</taxon>
        <taxon>Actinomycetota</taxon>
        <taxon>Actinomycetes</taxon>
        <taxon>Jiangellales</taxon>
        <taxon>Jiangellaceae</taxon>
        <taxon>Jiangella</taxon>
    </lineage>
</organism>
<comment type="similarity">
    <text evidence="1">Belongs to the sigma-70 factor family. ECF subfamily.</text>
</comment>
<keyword evidence="4" id="KW-0804">Transcription</keyword>
<evidence type="ECO:0000259" key="5">
    <source>
        <dbReference type="Pfam" id="PF04542"/>
    </source>
</evidence>
<dbReference type="GO" id="GO:0006352">
    <property type="term" value="P:DNA-templated transcription initiation"/>
    <property type="evidence" value="ECO:0007669"/>
    <property type="project" value="InterPro"/>
</dbReference>
<dbReference type="PANTHER" id="PTHR47756:SF2">
    <property type="entry name" value="BLL6612 PROTEIN"/>
    <property type="match status" value="1"/>
</dbReference>
<dbReference type="Pfam" id="PF20239">
    <property type="entry name" value="DUF6596"/>
    <property type="match status" value="1"/>
</dbReference>
<dbReference type="InParanoid" id="A0A4R5DHD7"/>
<dbReference type="Pfam" id="PF08281">
    <property type="entry name" value="Sigma70_r4_2"/>
    <property type="match status" value="1"/>
</dbReference>
<dbReference type="InterPro" id="IPR007627">
    <property type="entry name" value="RNA_pol_sigma70_r2"/>
</dbReference>
<dbReference type="PANTHER" id="PTHR47756">
    <property type="entry name" value="BLL6612 PROTEIN-RELATED"/>
    <property type="match status" value="1"/>
</dbReference>
<dbReference type="InterPro" id="IPR013324">
    <property type="entry name" value="RNA_pol_sigma_r3/r4-like"/>
</dbReference>
<dbReference type="SUPFAM" id="SSF88946">
    <property type="entry name" value="Sigma2 domain of RNA polymerase sigma factors"/>
    <property type="match status" value="1"/>
</dbReference>
<evidence type="ECO:0000256" key="2">
    <source>
        <dbReference type="ARBA" id="ARBA00023015"/>
    </source>
</evidence>
<dbReference type="GO" id="GO:0016987">
    <property type="term" value="F:sigma factor activity"/>
    <property type="evidence" value="ECO:0007669"/>
    <property type="project" value="UniProtKB-KW"/>
</dbReference>
<evidence type="ECO:0000313" key="9">
    <source>
        <dbReference type="Proteomes" id="UP000294739"/>
    </source>
</evidence>
<evidence type="ECO:0000256" key="1">
    <source>
        <dbReference type="ARBA" id="ARBA00010641"/>
    </source>
</evidence>
<sequence length="459" mass="49400">MRGSGRSDRGRVQASDGLRRTVGAAAVLAAGRRVTVPPHARSSAAVANAVAAERLRIVASLVRITGDWELAEDCVQDAAARALERWPDDGVPANPAAWLTTAARRRAVDVLRRRQTEREKLRELHALSELERDVTGDDVPGPYGDDRLRMLFACCHPALPMAGRVALTLKSVAGLSTREIARAFLVSEATMGQRLLRTRNKIAHAGIGFRVPEPHRLAERTASVLAVIYLVFNEGYAATEGERFRDDLATEAIQLTALVSELLPGDDEVHGLRALLLLQNSRRAARTDAVGDLVTMEEQDRGRWDGAQIAAGLESLAAARATGRPPGWYRLQAEIAALHATAASPADTDWVRIVMAYDALLALNPSPVVALNRAIAVGFRAGPEAGLAELSELETGGGLADYPLVPAVRADLLRRAGRYREAAAAYVVAIDAAGTEPERRLLRRRLREVGGADPAEPAR</sequence>
<dbReference type="AlphaFoldDB" id="A0A4R5DHD7"/>
<keyword evidence="9" id="KW-1185">Reference proteome</keyword>
<comment type="caution">
    <text evidence="8">The sequence shown here is derived from an EMBL/GenBank/DDBJ whole genome shotgun (WGS) entry which is preliminary data.</text>
</comment>
<dbReference type="Gene3D" id="1.10.10.10">
    <property type="entry name" value="Winged helix-like DNA-binding domain superfamily/Winged helix DNA-binding domain"/>
    <property type="match status" value="1"/>
</dbReference>
<dbReference type="InterPro" id="IPR046531">
    <property type="entry name" value="DUF6596"/>
</dbReference>
<evidence type="ECO:0000313" key="8">
    <source>
        <dbReference type="EMBL" id="TDE10165.1"/>
    </source>
</evidence>
<dbReference type="GO" id="GO:0003677">
    <property type="term" value="F:DNA binding"/>
    <property type="evidence" value="ECO:0007669"/>
    <property type="project" value="InterPro"/>
</dbReference>
<dbReference type="NCBIfam" id="TIGR02937">
    <property type="entry name" value="sigma70-ECF"/>
    <property type="match status" value="1"/>
</dbReference>
<dbReference type="InterPro" id="IPR013249">
    <property type="entry name" value="RNA_pol_sigma70_r4_t2"/>
</dbReference>
<dbReference type="InterPro" id="IPR036388">
    <property type="entry name" value="WH-like_DNA-bd_sf"/>
</dbReference>
<gene>
    <name evidence="8" type="ORF">E1269_12695</name>
</gene>
<feature type="domain" description="DUF6596" evidence="7">
    <location>
        <begin position="220"/>
        <end position="319"/>
    </location>
</feature>
<evidence type="ECO:0000259" key="6">
    <source>
        <dbReference type="Pfam" id="PF08281"/>
    </source>
</evidence>
<reference evidence="8 9" key="1">
    <citation type="submission" date="2019-03" db="EMBL/GenBank/DDBJ databases">
        <title>Draft genome sequences of novel Actinobacteria.</title>
        <authorList>
            <person name="Sahin N."/>
            <person name="Ay H."/>
            <person name="Saygin H."/>
        </authorList>
    </citation>
    <scope>NUCLEOTIDE SEQUENCE [LARGE SCALE GENOMIC DNA]</scope>
    <source>
        <strain evidence="8 9">5K138</strain>
    </source>
</reference>
<dbReference type="InterPro" id="IPR013325">
    <property type="entry name" value="RNA_pol_sigma_r2"/>
</dbReference>
<evidence type="ECO:0000256" key="4">
    <source>
        <dbReference type="ARBA" id="ARBA00023163"/>
    </source>
</evidence>
<name>A0A4R5DHD7_9ACTN</name>
<dbReference type="OrthoDB" id="9780299at2"/>
<keyword evidence="2" id="KW-0805">Transcription regulation</keyword>
<dbReference type="EMBL" id="SMKZ01000015">
    <property type="protein sequence ID" value="TDE10165.1"/>
    <property type="molecule type" value="Genomic_DNA"/>
</dbReference>
<dbReference type="Gene3D" id="1.10.1740.10">
    <property type="match status" value="1"/>
</dbReference>